<dbReference type="GO" id="GO:0003700">
    <property type="term" value="F:DNA-binding transcription factor activity"/>
    <property type="evidence" value="ECO:0007669"/>
    <property type="project" value="InterPro"/>
</dbReference>
<dbReference type="Gene3D" id="3.40.50.2300">
    <property type="match status" value="1"/>
</dbReference>
<feature type="compositionally biased region" description="Basic and acidic residues" evidence="1">
    <location>
        <begin position="250"/>
        <end position="263"/>
    </location>
</feature>
<dbReference type="EMBL" id="DXHQ01000127">
    <property type="protein sequence ID" value="HIW09834.1"/>
    <property type="molecule type" value="Genomic_DNA"/>
</dbReference>
<comment type="caution">
    <text evidence="2">The sequence shown here is derived from an EMBL/GenBank/DDBJ whole genome shotgun (WGS) entry which is preliminary data.</text>
</comment>
<dbReference type="Gene3D" id="1.10.10.10">
    <property type="entry name" value="Winged helix-like DNA-binding domain superfamily/Winged helix DNA-binding domain"/>
    <property type="match status" value="1"/>
</dbReference>
<evidence type="ECO:0000313" key="3">
    <source>
        <dbReference type="Proteomes" id="UP000823933"/>
    </source>
</evidence>
<proteinExistence type="predicted"/>
<dbReference type="SUPFAM" id="SSF52172">
    <property type="entry name" value="CheY-like"/>
    <property type="match status" value="1"/>
</dbReference>
<dbReference type="GO" id="GO:0005737">
    <property type="term" value="C:cytoplasm"/>
    <property type="evidence" value="ECO:0007669"/>
    <property type="project" value="InterPro"/>
</dbReference>
<name>A0A9D1QBZ5_9FIRM</name>
<feature type="region of interest" description="Disordered" evidence="1">
    <location>
        <begin position="242"/>
        <end position="269"/>
    </location>
</feature>
<evidence type="ECO:0008006" key="4">
    <source>
        <dbReference type="Google" id="ProtNLM"/>
    </source>
</evidence>
<dbReference type="InterPro" id="IPR011006">
    <property type="entry name" value="CheY-like_superfamily"/>
</dbReference>
<reference evidence="2" key="2">
    <citation type="submission" date="2021-04" db="EMBL/GenBank/DDBJ databases">
        <authorList>
            <person name="Gilroy R."/>
        </authorList>
    </citation>
    <scope>NUCLEOTIDE SEQUENCE</scope>
    <source>
        <strain evidence="2">ChiHcolR34-3080</strain>
    </source>
</reference>
<dbReference type="GO" id="GO:0003677">
    <property type="term" value="F:DNA binding"/>
    <property type="evidence" value="ECO:0007669"/>
    <property type="project" value="InterPro"/>
</dbReference>
<dbReference type="GO" id="GO:0042173">
    <property type="term" value="P:regulation of sporulation resulting in formation of a cellular spore"/>
    <property type="evidence" value="ECO:0007669"/>
    <property type="project" value="InterPro"/>
</dbReference>
<protein>
    <recommendedName>
        <fullName evidence="4">Stage 0 sporulation protein A homolog</fullName>
    </recommendedName>
</protein>
<dbReference type="GO" id="GO:0005509">
    <property type="term" value="F:calcium ion binding"/>
    <property type="evidence" value="ECO:0007669"/>
    <property type="project" value="InterPro"/>
</dbReference>
<dbReference type="Proteomes" id="UP000823933">
    <property type="component" value="Unassembled WGS sequence"/>
</dbReference>
<evidence type="ECO:0000313" key="2">
    <source>
        <dbReference type="EMBL" id="HIW09834.1"/>
    </source>
</evidence>
<gene>
    <name evidence="2" type="ORF">H9890_10615</name>
</gene>
<dbReference type="InterPro" id="IPR036388">
    <property type="entry name" value="WH-like_DNA-bd_sf"/>
</dbReference>
<dbReference type="SUPFAM" id="SSF46894">
    <property type="entry name" value="C-terminal effector domain of the bipartite response regulators"/>
    <property type="match status" value="1"/>
</dbReference>
<accession>A0A9D1QBZ5</accession>
<organism evidence="2 3">
    <name type="scientific">Candidatus Faecalibacterium intestinigallinarum</name>
    <dbReference type="NCBI Taxonomy" id="2838581"/>
    <lineage>
        <taxon>Bacteria</taxon>
        <taxon>Bacillati</taxon>
        <taxon>Bacillota</taxon>
        <taxon>Clostridia</taxon>
        <taxon>Eubacteriales</taxon>
        <taxon>Oscillospiraceae</taxon>
        <taxon>Faecalibacterium</taxon>
    </lineage>
</organism>
<sequence length="269" mass="30526">MNDASSGGRLWIAIASYDPRFFRICQRYIAALDSRVIQCDLYRSGEELLAQLEQGFPYRAVLLDNALADMDALTFCRRLQALDLQCRPWLLLVPACDVEELDRLFQTGVQSWTPQISSLNSLLTDLKSLLEAASPSENALDRLLASWDTPARLVGRVYLREAVCLTLQYRSHFAIRKDILQEVGERHTLTELAIDSGIRRVIAAIEKRNTPAWQDFRQRHRLACGQKLTTGDFLYAVWEELTAPSPDPNRPSEGEPRPDERETQPVPVG</sequence>
<evidence type="ECO:0000256" key="1">
    <source>
        <dbReference type="SAM" id="MobiDB-lite"/>
    </source>
</evidence>
<reference evidence="2" key="1">
    <citation type="journal article" date="2021" name="PeerJ">
        <title>Extensive microbial diversity within the chicken gut microbiome revealed by metagenomics and culture.</title>
        <authorList>
            <person name="Gilroy R."/>
            <person name="Ravi A."/>
            <person name="Getino M."/>
            <person name="Pursley I."/>
            <person name="Horton D.L."/>
            <person name="Alikhan N.F."/>
            <person name="Baker D."/>
            <person name="Gharbi K."/>
            <person name="Hall N."/>
            <person name="Watson M."/>
            <person name="Adriaenssens E.M."/>
            <person name="Foster-Nyarko E."/>
            <person name="Jarju S."/>
            <person name="Secka A."/>
            <person name="Antonio M."/>
            <person name="Oren A."/>
            <person name="Chaudhuri R.R."/>
            <person name="La Ragione R."/>
            <person name="Hildebrand F."/>
            <person name="Pallen M.J."/>
        </authorList>
    </citation>
    <scope>NUCLEOTIDE SEQUENCE</scope>
    <source>
        <strain evidence="2">ChiHcolR34-3080</strain>
    </source>
</reference>
<dbReference type="InterPro" id="IPR016032">
    <property type="entry name" value="Sig_transdc_resp-reg_C-effctor"/>
</dbReference>
<dbReference type="AlphaFoldDB" id="A0A9D1QBZ5"/>